<accession>A0ACB5U3A4</accession>
<gene>
    <name evidence="1" type="ORF">Cboi01_000551200</name>
</gene>
<evidence type="ECO:0000313" key="2">
    <source>
        <dbReference type="Proteomes" id="UP001165101"/>
    </source>
</evidence>
<organism evidence="1 2">
    <name type="scientific">Candida boidinii</name>
    <name type="common">Yeast</name>
    <dbReference type="NCBI Taxonomy" id="5477"/>
    <lineage>
        <taxon>Eukaryota</taxon>
        <taxon>Fungi</taxon>
        <taxon>Dikarya</taxon>
        <taxon>Ascomycota</taxon>
        <taxon>Saccharomycotina</taxon>
        <taxon>Pichiomycetes</taxon>
        <taxon>Pichiales</taxon>
        <taxon>Pichiaceae</taxon>
        <taxon>Ogataea</taxon>
        <taxon>Ogataea/Candida clade</taxon>
    </lineage>
</organism>
<evidence type="ECO:0000313" key="1">
    <source>
        <dbReference type="EMBL" id="GMF00283.1"/>
    </source>
</evidence>
<protein>
    <submittedName>
        <fullName evidence="1">Unnamed protein product</fullName>
    </submittedName>
</protein>
<proteinExistence type="predicted"/>
<keyword evidence="2" id="KW-1185">Reference proteome</keyword>
<sequence>MSAAPSKSFRNDFDFGEDEDDYSKTSTNRPEPPKNRRFIKQPDNKARDAKLKVLNDKMAVLDKEINDIKKKIEITITPKDILEKRKVLTTELNELIRKQQDIKNKRNLINDQIKSIDISMKKKINEISSQISKNSFKNVDEIDNQIKKLDDLIGTGTLKIVDERRYIKEISSLRKLRKDFGSIESQQKSIDGDKEKISELKKKLTEFSNKEIQSRFEEIQKELDTLNNSNKSIQTKRDNLFNSRRAL</sequence>
<reference evidence="1" key="1">
    <citation type="submission" date="2023-04" db="EMBL/GenBank/DDBJ databases">
        <title>Candida boidinii NBRC 1967.</title>
        <authorList>
            <person name="Ichikawa N."/>
            <person name="Sato H."/>
            <person name="Tonouchi N."/>
        </authorList>
    </citation>
    <scope>NUCLEOTIDE SEQUENCE</scope>
    <source>
        <strain evidence="1">NBRC 1967</strain>
    </source>
</reference>
<name>A0ACB5U3A4_CANBO</name>
<comment type="caution">
    <text evidence="1">The sequence shown here is derived from an EMBL/GenBank/DDBJ whole genome shotgun (WGS) entry which is preliminary data.</text>
</comment>
<dbReference type="Proteomes" id="UP001165101">
    <property type="component" value="Unassembled WGS sequence"/>
</dbReference>
<dbReference type="EMBL" id="BSXV01004340">
    <property type="protein sequence ID" value="GMF00283.1"/>
    <property type="molecule type" value="Genomic_DNA"/>
</dbReference>